<comment type="caution">
    <text evidence="9">The sequence shown here is derived from an EMBL/GenBank/DDBJ whole genome shotgun (WGS) entry which is preliminary data.</text>
</comment>
<evidence type="ECO:0000313" key="9">
    <source>
        <dbReference type="EMBL" id="PNU20424.1"/>
    </source>
</evidence>
<evidence type="ECO:0000256" key="2">
    <source>
        <dbReference type="ARBA" id="ARBA00022764"/>
    </source>
</evidence>
<dbReference type="Proteomes" id="UP000236340">
    <property type="component" value="Unassembled WGS sequence"/>
</dbReference>
<dbReference type="SUPFAM" id="SSF109998">
    <property type="entry name" value="Triger factor/SurA peptide-binding domain-like"/>
    <property type="match status" value="1"/>
</dbReference>
<dbReference type="PANTHER" id="PTHR47637:SF1">
    <property type="entry name" value="CHAPERONE SURA"/>
    <property type="match status" value="1"/>
</dbReference>
<sequence>MRTLKRTLPIFLLLLLVAGPVHAELVSKIAAIVNDDIITTHQLDLKLAEYFATEARGRKIPPQQIAALREKLLDRMIDQVLVKQQIKTLGLTVSDAEIDQAIADVQRKNKLTREQLGKALEVQGMSYDAYREKLRAQLLQYKLIGRQVQSKIDVTDTDIRLYFRTHIDDYREPPFVKLANLLFPLPQHADDAQIAEVRQRAAQALARLRAGEDFSALLKELESSGQAQGGEMGRFKEGELSGAIREALVGLKTGDYSSPVQTLAGFLIFKVVDRTPGHIRNFDQVKAEIKQTLVDEDRERQFKKWTTTLKKDSYIDVRI</sequence>
<evidence type="ECO:0000313" key="10">
    <source>
        <dbReference type="Proteomes" id="UP000236340"/>
    </source>
</evidence>
<dbReference type="InterPro" id="IPR000297">
    <property type="entry name" value="PPIase_PpiC"/>
</dbReference>
<evidence type="ECO:0000256" key="5">
    <source>
        <dbReference type="ARBA" id="ARBA00023235"/>
    </source>
</evidence>
<dbReference type="Pfam" id="PF13145">
    <property type="entry name" value="Rotamase_2"/>
    <property type="match status" value="1"/>
</dbReference>
<dbReference type="Gene3D" id="1.10.4030.10">
    <property type="entry name" value="Porin chaperone SurA, peptide-binding domain"/>
    <property type="match status" value="1"/>
</dbReference>
<dbReference type="OrthoDB" id="14196at2"/>
<dbReference type="PANTHER" id="PTHR47637">
    <property type="entry name" value="CHAPERONE SURA"/>
    <property type="match status" value="1"/>
</dbReference>
<feature type="signal peptide" evidence="7">
    <location>
        <begin position="1"/>
        <end position="23"/>
    </location>
</feature>
<keyword evidence="3 6" id="KW-0697">Rotamase</keyword>
<evidence type="ECO:0000256" key="3">
    <source>
        <dbReference type="ARBA" id="ARBA00023110"/>
    </source>
</evidence>
<feature type="domain" description="PpiC" evidence="8">
    <location>
        <begin position="173"/>
        <end position="273"/>
    </location>
</feature>
<accession>A0A2K2HAU0</accession>
<dbReference type="InterPro" id="IPR050280">
    <property type="entry name" value="OMP_Chaperone_SurA"/>
</dbReference>
<evidence type="ECO:0000256" key="6">
    <source>
        <dbReference type="PROSITE-ProRule" id="PRU00278"/>
    </source>
</evidence>
<dbReference type="InterPro" id="IPR015391">
    <property type="entry name" value="SurA_N"/>
</dbReference>
<protein>
    <recommendedName>
        <fullName evidence="8">PpiC domain-containing protein</fullName>
    </recommendedName>
</protein>
<dbReference type="Gene3D" id="3.10.50.40">
    <property type="match status" value="1"/>
</dbReference>
<dbReference type="InterPro" id="IPR046357">
    <property type="entry name" value="PPIase_dom_sf"/>
</dbReference>
<keyword evidence="1 7" id="KW-0732">Signal</keyword>
<evidence type="ECO:0000259" key="8">
    <source>
        <dbReference type="PROSITE" id="PS50198"/>
    </source>
</evidence>
<name>A0A2K2HAU0_9BACT</name>
<dbReference type="InterPro" id="IPR027304">
    <property type="entry name" value="Trigger_fact/SurA_dom_sf"/>
</dbReference>
<evidence type="ECO:0000256" key="1">
    <source>
        <dbReference type="ARBA" id="ARBA00022729"/>
    </source>
</evidence>
<keyword evidence="2" id="KW-0574">Periplasm</keyword>
<keyword evidence="5 6" id="KW-0413">Isomerase</keyword>
<dbReference type="RefSeq" id="WP_103115166.1">
    <property type="nucleotide sequence ID" value="NZ_PPFX01000013.1"/>
</dbReference>
<organism evidence="9 10">
    <name type="scientific">Geothermobacter hydrogeniphilus</name>
    <dbReference type="NCBI Taxonomy" id="1969733"/>
    <lineage>
        <taxon>Bacteria</taxon>
        <taxon>Pseudomonadati</taxon>
        <taxon>Thermodesulfobacteriota</taxon>
        <taxon>Desulfuromonadia</taxon>
        <taxon>Desulfuromonadales</taxon>
        <taxon>Geothermobacteraceae</taxon>
        <taxon>Geothermobacter</taxon>
    </lineage>
</organism>
<dbReference type="Pfam" id="PF09312">
    <property type="entry name" value="SurA_N"/>
    <property type="match status" value="1"/>
</dbReference>
<evidence type="ECO:0000256" key="7">
    <source>
        <dbReference type="SAM" id="SignalP"/>
    </source>
</evidence>
<feature type="chain" id="PRO_5014423680" description="PpiC domain-containing protein" evidence="7">
    <location>
        <begin position="24"/>
        <end position="319"/>
    </location>
</feature>
<dbReference type="EMBL" id="PPFX01000013">
    <property type="protein sequence ID" value="PNU20424.1"/>
    <property type="molecule type" value="Genomic_DNA"/>
</dbReference>
<proteinExistence type="predicted"/>
<evidence type="ECO:0000256" key="4">
    <source>
        <dbReference type="ARBA" id="ARBA00023186"/>
    </source>
</evidence>
<dbReference type="PROSITE" id="PS50198">
    <property type="entry name" value="PPIC_PPIASE_2"/>
    <property type="match status" value="1"/>
</dbReference>
<gene>
    <name evidence="9" type="ORF">C2E25_07630</name>
</gene>
<dbReference type="GO" id="GO:0003755">
    <property type="term" value="F:peptidyl-prolyl cis-trans isomerase activity"/>
    <property type="evidence" value="ECO:0007669"/>
    <property type="project" value="UniProtKB-KW"/>
</dbReference>
<reference evidence="9 10" key="1">
    <citation type="journal article" date="2018" name="Genome Announc.">
        <title>Genome Sequence of Geothermobacter sp. HR-1 Iron Reducer from the Loihi Seamount.</title>
        <authorList>
            <person name="Smith H."/>
            <person name="Abuyen K."/>
            <person name="Tremblay J."/>
            <person name="Savalia P."/>
            <person name="Perez-Rodriguez I."/>
            <person name="Emerson D."/>
            <person name="Tully B."/>
            <person name="Amend J."/>
        </authorList>
    </citation>
    <scope>NUCLEOTIDE SEQUENCE [LARGE SCALE GENOMIC DNA]</scope>
    <source>
        <strain evidence="9 10">HR-1</strain>
    </source>
</reference>
<dbReference type="SUPFAM" id="SSF54534">
    <property type="entry name" value="FKBP-like"/>
    <property type="match status" value="1"/>
</dbReference>
<keyword evidence="4" id="KW-0143">Chaperone</keyword>
<dbReference type="AlphaFoldDB" id="A0A2K2HAU0"/>